<keyword evidence="6" id="KW-0472">Membrane</keyword>
<evidence type="ECO:0000256" key="5">
    <source>
        <dbReference type="ARBA" id="ARBA00023306"/>
    </source>
</evidence>
<keyword evidence="3 6" id="KW-0812">Transmembrane</keyword>
<evidence type="ECO:0000313" key="9">
    <source>
        <dbReference type="Proteomes" id="UP000176923"/>
    </source>
</evidence>
<dbReference type="Pfam" id="PF08478">
    <property type="entry name" value="POTRA_1"/>
    <property type="match status" value="1"/>
</dbReference>
<gene>
    <name evidence="8" type="ORF">A3D77_02205</name>
</gene>
<evidence type="ECO:0000256" key="3">
    <source>
        <dbReference type="ARBA" id="ARBA00022692"/>
    </source>
</evidence>
<keyword evidence="2" id="KW-0132">Cell division</keyword>
<evidence type="ECO:0000259" key="7">
    <source>
        <dbReference type="Pfam" id="PF08478"/>
    </source>
</evidence>
<dbReference type="STRING" id="1798382.A3D77_02205"/>
<evidence type="ECO:0000256" key="2">
    <source>
        <dbReference type="ARBA" id="ARBA00022618"/>
    </source>
</evidence>
<evidence type="ECO:0000256" key="6">
    <source>
        <dbReference type="SAM" id="Phobius"/>
    </source>
</evidence>
<name>A0A1F5ZUZ7_9BACT</name>
<keyword evidence="1" id="KW-1003">Cell membrane</keyword>
<keyword evidence="5" id="KW-0131">Cell cycle</keyword>
<comment type="caution">
    <text evidence="8">The sequence shown here is derived from an EMBL/GenBank/DDBJ whole genome shotgun (WGS) entry which is preliminary data.</text>
</comment>
<dbReference type="AlphaFoldDB" id="A0A1F5ZUZ7"/>
<accession>A0A1F5ZUZ7</accession>
<reference evidence="8 9" key="1">
    <citation type="journal article" date="2016" name="Nat. Commun.">
        <title>Thousands of microbial genomes shed light on interconnected biogeochemical processes in an aquifer system.</title>
        <authorList>
            <person name="Anantharaman K."/>
            <person name="Brown C.T."/>
            <person name="Hug L.A."/>
            <person name="Sharon I."/>
            <person name="Castelle C.J."/>
            <person name="Probst A.J."/>
            <person name="Thomas B.C."/>
            <person name="Singh A."/>
            <person name="Wilkins M.J."/>
            <person name="Karaoz U."/>
            <person name="Brodie E.L."/>
            <person name="Williams K.H."/>
            <person name="Hubbard S.S."/>
            <person name="Banfield J.F."/>
        </authorList>
    </citation>
    <scope>NUCLEOTIDE SEQUENCE [LARGE SCALE GENOMIC DNA]</scope>
</reference>
<proteinExistence type="predicted"/>
<dbReference type="EMBL" id="MFJL01000014">
    <property type="protein sequence ID" value="OGG16251.1"/>
    <property type="molecule type" value="Genomic_DNA"/>
</dbReference>
<organism evidence="8 9">
    <name type="scientific">Candidatus Gottesmanbacteria bacterium RIFCSPHIGHO2_02_FULL_39_11</name>
    <dbReference type="NCBI Taxonomy" id="1798382"/>
    <lineage>
        <taxon>Bacteria</taxon>
        <taxon>Candidatus Gottesmaniibacteriota</taxon>
    </lineage>
</organism>
<feature type="domain" description="POTRA" evidence="7">
    <location>
        <begin position="55"/>
        <end position="98"/>
    </location>
</feature>
<evidence type="ECO:0000256" key="4">
    <source>
        <dbReference type="ARBA" id="ARBA00022989"/>
    </source>
</evidence>
<protein>
    <recommendedName>
        <fullName evidence="7">POTRA domain-containing protein</fullName>
    </recommendedName>
</protein>
<sequence length="236" mass="27506">MHYHIQKFKKAPFVIFGILGICFLTFFISFFLFFKVKKIIIISQESTLFGLNEIGEKNIFFLDFAKLTAYLLDQNPTIKSVHLEKKYPDTVIIKTEERITYAQIFVGDKKINIDYDGFIVAYHKENLNEYLRPIYMDRNPPVAGNSADVLVLKAIRYFDEFEKIDQNLEKVTVEDSSNSYILLTESQITLFIPFSEDPKIISSSLQLILTRFRIEGKRVTKVNFLFDKPIITLANE</sequence>
<feature type="transmembrane region" description="Helical" evidence="6">
    <location>
        <begin position="12"/>
        <end position="34"/>
    </location>
</feature>
<evidence type="ECO:0000256" key="1">
    <source>
        <dbReference type="ARBA" id="ARBA00022475"/>
    </source>
</evidence>
<keyword evidence="4 6" id="KW-1133">Transmembrane helix</keyword>
<dbReference type="InterPro" id="IPR013685">
    <property type="entry name" value="POTRA_FtsQ_type"/>
</dbReference>
<evidence type="ECO:0000313" key="8">
    <source>
        <dbReference type="EMBL" id="OGG16251.1"/>
    </source>
</evidence>
<dbReference type="Proteomes" id="UP000176923">
    <property type="component" value="Unassembled WGS sequence"/>
</dbReference>